<protein>
    <recommendedName>
        <fullName evidence="3">UFSP1/2/DUB catalytic domain-containing protein</fullName>
    </recommendedName>
</protein>
<reference evidence="5" key="1">
    <citation type="submission" date="2024-04" db="EMBL/GenBank/DDBJ databases">
        <title>Salinicola lusitanus LLJ914,a marine bacterium isolated from the Okinawa Trough.</title>
        <authorList>
            <person name="Li J."/>
        </authorList>
    </citation>
    <scope>NUCLEOTIDE SEQUENCE [LARGE SCALE GENOMIC DNA]</scope>
</reference>
<feature type="domain" description="UFSP1/2/DUB catalytic" evidence="3">
    <location>
        <begin position="1"/>
        <end position="44"/>
    </location>
</feature>
<accession>A0AAW0NUA1</accession>
<evidence type="ECO:0000256" key="1">
    <source>
        <dbReference type="ARBA" id="ARBA00008552"/>
    </source>
</evidence>
<dbReference type="Gene3D" id="3.90.70.130">
    <property type="match status" value="2"/>
</dbReference>
<dbReference type="PANTHER" id="PTHR48153">
    <property type="entry name" value="UFM1-SPECIFIC PROTEASE 2"/>
    <property type="match status" value="1"/>
</dbReference>
<dbReference type="EMBL" id="JBBPFD010000010">
    <property type="protein sequence ID" value="KAK7909384.1"/>
    <property type="molecule type" value="Genomic_DNA"/>
</dbReference>
<sequence length="102" mass="11404">MQRALVSTGDKPGHFCGSREWIGTFEASVVLDHFYDVPCRIVHRGHGGGGSLLLIADPHYHGPAPDRAELQRDDWIRWTPVSELDQSSFYNLCLPQTGSIRT</sequence>
<evidence type="ECO:0000256" key="2">
    <source>
        <dbReference type="ARBA" id="ARBA00022801"/>
    </source>
</evidence>
<evidence type="ECO:0000313" key="4">
    <source>
        <dbReference type="EMBL" id="KAK7909384.1"/>
    </source>
</evidence>
<dbReference type="AlphaFoldDB" id="A0AAW0NUA1"/>
<evidence type="ECO:0000313" key="5">
    <source>
        <dbReference type="Proteomes" id="UP001460270"/>
    </source>
</evidence>
<keyword evidence="2" id="KW-0378">Hydrolase</keyword>
<proteinExistence type="inferred from homology"/>
<dbReference type="GO" id="GO:0071567">
    <property type="term" value="F:deUFMylase activity"/>
    <property type="evidence" value="ECO:0007669"/>
    <property type="project" value="TreeGrafter"/>
</dbReference>
<comment type="caution">
    <text evidence="4">The sequence shown here is derived from an EMBL/GenBank/DDBJ whole genome shotgun (WGS) entry which is preliminary data.</text>
</comment>
<evidence type="ECO:0000259" key="3">
    <source>
        <dbReference type="Pfam" id="PF07910"/>
    </source>
</evidence>
<dbReference type="Pfam" id="PF07910">
    <property type="entry name" value="Peptidase_C78"/>
    <property type="match status" value="1"/>
</dbReference>
<dbReference type="Proteomes" id="UP001460270">
    <property type="component" value="Unassembled WGS sequence"/>
</dbReference>
<keyword evidence="5" id="KW-1185">Reference proteome</keyword>
<gene>
    <name evidence="4" type="ORF">WMY93_014068</name>
</gene>
<dbReference type="InterPro" id="IPR012462">
    <property type="entry name" value="UFSP1/2_DUB_cat"/>
</dbReference>
<comment type="similarity">
    <text evidence="1">Belongs to the peptidase C78 family.</text>
</comment>
<organism evidence="4 5">
    <name type="scientific">Mugilogobius chulae</name>
    <name type="common">yellowstripe goby</name>
    <dbReference type="NCBI Taxonomy" id="88201"/>
    <lineage>
        <taxon>Eukaryota</taxon>
        <taxon>Metazoa</taxon>
        <taxon>Chordata</taxon>
        <taxon>Craniata</taxon>
        <taxon>Vertebrata</taxon>
        <taxon>Euteleostomi</taxon>
        <taxon>Actinopterygii</taxon>
        <taxon>Neopterygii</taxon>
        <taxon>Teleostei</taxon>
        <taxon>Neoteleostei</taxon>
        <taxon>Acanthomorphata</taxon>
        <taxon>Gobiaria</taxon>
        <taxon>Gobiiformes</taxon>
        <taxon>Gobioidei</taxon>
        <taxon>Gobiidae</taxon>
        <taxon>Gobionellinae</taxon>
        <taxon>Mugilogobius</taxon>
    </lineage>
</organism>
<dbReference type="PANTHER" id="PTHR48153:SF3">
    <property type="entry name" value="INACTIVE UFM1-SPECIFIC PROTEASE 1"/>
    <property type="match status" value="1"/>
</dbReference>
<name>A0AAW0NUA1_9GOBI</name>